<dbReference type="EMBL" id="LR214971">
    <property type="protein sequence ID" value="VEU61349.1"/>
    <property type="molecule type" value="Genomic_DNA"/>
</dbReference>
<evidence type="ECO:0000313" key="1">
    <source>
        <dbReference type="EMBL" id="ATP59496.1"/>
    </source>
</evidence>
<name>A0AAJ5NRW8_9BACT</name>
<evidence type="ECO:0008006" key="5">
    <source>
        <dbReference type="Google" id="ProtNLM"/>
    </source>
</evidence>
<accession>A0AAJ5NRW8</accession>
<organism evidence="2 4">
    <name type="scientific">Mesomycoplasma dispar</name>
    <dbReference type="NCBI Taxonomy" id="86660"/>
    <lineage>
        <taxon>Bacteria</taxon>
        <taxon>Bacillati</taxon>
        <taxon>Mycoplasmatota</taxon>
        <taxon>Mycoplasmoidales</taxon>
        <taxon>Metamycoplasmataceae</taxon>
        <taxon>Mesomycoplasma</taxon>
    </lineage>
</organism>
<keyword evidence="3" id="KW-1185">Reference proteome</keyword>
<dbReference type="Proteomes" id="UP000224629">
    <property type="component" value="Chromosome"/>
</dbReference>
<evidence type="ECO:0000313" key="4">
    <source>
        <dbReference type="Proteomes" id="UP000289629"/>
    </source>
</evidence>
<protein>
    <recommendedName>
        <fullName evidence="5">Restriction endonuclease</fullName>
    </recommendedName>
</protein>
<dbReference type="KEGG" id="mds:MDIS_00850"/>
<dbReference type="AlphaFoldDB" id="A0AAJ5NRW8"/>
<dbReference type="EMBL" id="CP024161">
    <property type="protein sequence ID" value="ATP59496.1"/>
    <property type="molecule type" value="Genomic_DNA"/>
</dbReference>
<reference evidence="2 4" key="2">
    <citation type="submission" date="2019-01" db="EMBL/GenBank/DDBJ databases">
        <authorList>
            <consortium name="Pathogen Informatics"/>
        </authorList>
    </citation>
    <scope>NUCLEOTIDE SEQUENCE [LARGE SCALE GENOMIC DNA]</scope>
    <source>
        <strain evidence="2 4">NCTC10125</strain>
    </source>
</reference>
<dbReference type="RefSeq" id="WP_044635226.1">
    <property type="nucleotide sequence ID" value="NZ_CP007229.1"/>
</dbReference>
<gene>
    <name evidence="1" type="ORF">CSW10_00785</name>
    <name evidence="2" type="ORF">NCTC10125_00163</name>
</gene>
<proteinExistence type="predicted"/>
<dbReference type="Proteomes" id="UP000289629">
    <property type="component" value="Chromosome"/>
</dbReference>
<evidence type="ECO:0000313" key="2">
    <source>
        <dbReference type="EMBL" id="VEU61349.1"/>
    </source>
</evidence>
<sequence length="262" mass="30799">MKKFNTEFLEKIKESFKVYLHKGSSRSNEKIRIIHSFVANSISKELGENFKVYSLGVSKEGKFEKEIKIVGRYYDKKVDIGIEYKNQAIAGIGIKFVVQNYLQNSINYFENMLGETANIRSEKGKLYFQILIIFEQIPYFSKNKISRKWEKISYKNFSKYAKLSADDQISFRHIPDKILIVVVNFSCINLKNNSEHNDIEQIFNFEDYQTISNFHLDNCLEPLEYSNVLEPIKNEIKNSVIINDYDDFIERISYLIKGNIKN</sequence>
<evidence type="ECO:0000313" key="3">
    <source>
        <dbReference type="Proteomes" id="UP000224629"/>
    </source>
</evidence>
<reference evidence="1 3" key="1">
    <citation type="submission" date="2017-10" db="EMBL/GenBank/DDBJ databases">
        <title>Genome-wide analysis of the first isolated strain mycoplasma dispar GS01.</title>
        <authorList>
            <person name="Hao H."/>
            <person name="Chen S."/>
            <person name="Zhao P."/>
            <person name="Chu Y."/>
            <person name="Liu Y."/>
        </authorList>
    </citation>
    <scope>NUCLEOTIDE SEQUENCE [LARGE SCALE GENOMIC DNA]</scope>
    <source>
        <strain evidence="1 3">GS01</strain>
    </source>
</reference>